<name>A0A4U0GWP1_9SPHI</name>
<comment type="caution">
    <text evidence="1">The sequence shown here is derived from an EMBL/GenBank/DDBJ whole genome shotgun (WGS) entry which is preliminary data.</text>
</comment>
<gene>
    <name evidence="1" type="ORF">FAZ19_17975</name>
</gene>
<reference evidence="1 2" key="1">
    <citation type="submission" date="2019-04" db="EMBL/GenBank/DDBJ databases">
        <title>Sphingobacterium olei sp. nov., isolated from oil-contaminated soil.</title>
        <authorList>
            <person name="Liu B."/>
        </authorList>
    </citation>
    <scope>NUCLEOTIDE SEQUENCE [LARGE SCALE GENOMIC DNA]</scope>
    <source>
        <strain evidence="1 2">Y3L14</strain>
    </source>
</reference>
<dbReference type="EMBL" id="SUKA01000006">
    <property type="protein sequence ID" value="TJY63468.1"/>
    <property type="molecule type" value="Genomic_DNA"/>
</dbReference>
<proteinExistence type="predicted"/>
<evidence type="ECO:0000313" key="1">
    <source>
        <dbReference type="EMBL" id="TJY63468.1"/>
    </source>
</evidence>
<dbReference type="AlphaFoldDB" id="A0A4U0GWP1"/>
<dbReference type="RefSeq" id="WP_136822142.1">
    <property type="nucleotide sequence ID" value="NZ_BMJX01000006.1"/>
</dbReference>
<dbReference type="OrthoDB" id="947646at2"/>
<keyword evidence="2" id="KW-1185">Reference proteome</keyword>
<dbReference type="Proteomes" id="UP000309872">
    <property type="component" value="Unassembled WGS sequence"/>
</dbReference>
<protein>
    <submittedName>
        <fullName evidence="1">Uncharacterized protein</fullName>
    </submittedName>
</protein>
<accession>A0A4U0GWP1</accession>
<evidence type="ECO:0000313" key="2">
    <source>
        <dbReference type="Proteomes" id="UP000309872"/>
    </source>
</evidence>
<organism evidence="1 2">
    <name type="scientific">Sphingobacterium alkalisoli</name>
    <dbReference type="NCBI Taxonomy" id="1874115"/>
    <lineage>
        <taxon>Bacteria</taxon>
        <taxon>Pseudomonadati</taxon>
        <taxon>Bacteroidota</taxon>
        <taxon>Sphingobacteriia</taxon>
        <taxon>Sphingobacteriales</taxon>
        <taxon>Sphingobacteriaceae</taxon>
        <taxon>Sphingobacterium</taxon>
    </lineage>
</organism>
<sequence>METKNDIPEQFAGKKLDCFDIVEFSDTLEAANFYTFAKSRLLDINNWHEVANTPSASFCLVNSRNQKLNRAVQVKDYVRIDIPGPGLPSSNGYDWVCVESIKEEETEISRRTILTLRPCPDPTNENPDTAHFFKNLATSTLVVEKKLSHVSAHYAGRNEIVNTQNTKFTDNLRNFLVGLGAKFGASFPQWKALTAGIIKTSNAEK</sequence>